<name>A0AAV4TKQ5_CAEEX</name>
<keyword evidence="1" id="KW-1133">Transmembrane helix</keyword>
<proteinExistence type="predicted"/>
<gene>
    <name evidence="2" type="ORF">CEXT_207841</name>
</gene>
<organism evidence="2 3">
    <name type="scientific">Caerostris extrusa</name>
    <name type="common">Bark spider</name>
    <name type="synonym">Caerostris bankana</name>
    <dbReference type="NCBI Taxonomy" id="172846"/>
    <lineage>
        <taxon>Eukaryota</taxon>
        <taxon>Metazoa</taxon>
        <taxon>Ecdysozoa</taxon>
        <taxon>Arthropoda</taxon>
        <taxon>Chelicerata</taxon>
        <taxon>Arachnida</taxon>
        <taxon>Araneae</taxon>
        <taxon>Araneomorphae</taxon>
        <taxon>Entelegynae</taxon>
        <taxon>Araneoidea</taxon>
        <taxon>Araneidae</taxon>
        <taxon>Caerostris</taxon>
    </lineage>
</organism>
<comment type="caution">
    <text evidence="2">The sequence shown here is derived from an EMBL/GenBank/DDBJ whole genome shotgun (WGS) entry which is preliminary data.</text>
</comment>
<dbReference type="EMBL" id="BPLR01011283">
    <property type="protein sequence ID" value="GIY45542.1"/>
    <property type="molecule type" value="Genomic_DNA"/>
</dbReference>
<keyword evidence="1" id="KW-0812">Transmembrane</keyword>
<evidence type="ECO:0000313" key="2">
    <source>
        <dbReference type="EMBL" id="GIY45542.1"/>
    </source>
</evidence>
<sequence>MRLGSKSDQLDRGRNFRCHFSVLSIAVITITFRDLFTSGFYVNVSSLGPLMGARGSLFGIGLKMDTNLIERFEMSFLHNVSQFMRKCICYVT</sequence>
<feature type="transmembrane region" description="Helical" evidence="1">
    <location>
        <begin position="20"/>
        <end position="42"/>
    </location>
</feature>
<accession>A0AAV4TKQ5</accession>
<evidence type="ECO:0000313" key="3">
    <source>
        <dbReference type="Proteomes" id="UP001054945"/>
    </source>
</evidence>
<protein>
    <submittedName>
        <fullName evidence="2">Uncharacterized protein</fullName>
    </submittedName>
</protein>
<keyword evidence="1" id="KW-0472">Membrane</keyword>
<evidence type="ECO:0000256" key="1">
    <source>
        <dbReference type="SAM" id="Phobius"/>
    </source>
</evidence>
<dbReference type="AlphaFoldDB" id="A0AAV4TKQ5"/>
<dbReference type="Proteomes" id="UP001054945">
    <property type="component" value="Unassembled WGS sequence"/>
</dbReference>
<reference evidence="2 3" key="1">
    <citation type="submission" date="2021-06" db="EMBL/GenBank/DDBJ databases">
        <title>Caerostris extrusa draft genome.</title>
        <authorList>
            <person name="Kono N."/>
            <person name="Arakawa K."/>
        </authorList>
    </citation>
    <scope>NUCLEOTIDE SEQUENCE [LARGE SCALE GENOMIC DNA]</scope>
</reference>
<keyword evidence="3" id="KW-1185">Reference proteome</keyword>